<dbReference type="Proteomes" id="UP000460272">
    <property type="component" value="Unassembled WGS sequence"/>
</dbReference>
<feature type="domain" description="Thiaminase-2/PQQC" evidence="3">
    <location>
        <begin position="11"/>
        <end position="215"/>
    </location>
</feature>
<proteinExistence type="inferred from homology"/>
<comment type="caution">
    <text evidence="4">The sequence shown here is derived from an EMBL/GenBank/DDBJ whole genome shotgun (WGS) entry which is preliminary data.</text>
</comment>
<dbReference type="UniPathway" id="UPA00060"/>
<name>A0A6P2BPB1_9ACTN</name>
<reference evidence="4 5" key="1">
    <citation type="submission" date="2018-11" db="EMBL/GenBank/DDBJ databases">
        <title>Trebonia kvetii gen.nov., sp.nov., a novel acidophilic actinobacterium, and proposal of the new actinobacterial family Treboniaceae fam. nov.</title>
        <authorList>
            <person name="Rapoport D."/>
            <person name="Sagova-Mareckova M."/>
            <person name="Sedlacek I."/>
            <person name="Provaznik J."/>
            <person name="Kralova S."/>
            <person name="Pavlinic D."/>
            <person name="Benes V."/>
            <person name="Kopecky J."/>
        </authorList>
    </citation>
    <scope>NUCLEOTIDE SEQUENCE [LARGE SCALE GENOMIC DNA]</scope>
    <source>
        <strain evidence="4 5">15Tr583</strain>
    </source>
</reference>
<dbReference type="GO" id="GO:0009228">
    <property type="term" value="P:thiamine biosynthetic process"/>
    <property type="evidence" value="ECO:0007669"/>
    <property type="project" value="UniProtKB-KW"/>
</dbReference>
<evidence type="ECO:0000256" key="2">
    <source>
        <dbReference type="RuleBase" id="RU363093"/>
    </source>
</evidence>
<dbReference type="OrthoDB" id="34166at2"/>
<evidence type="ECO:0000256" key="1">
    <source>
        <dbReference type="ARBA" id="ARBA00004948"/>
    </source>
</evidence>
<comment type="similarity">
    <text evidence="2">Belongs to the TenA family.</text>
</comment>
<dbReference type="Pfam" id="PF03070">
    <property type="entry name" value="TENA_THI-4"/>
    <property type="match status" value="1"/>
</dbReference>
<dbReference type="AlphaFoldDB" id="A0A6P2BPB1"/>
<keyword evidence="2" id="KW-0378">Hydrolase</keyword>
<dbReference type="GO" id="GO:0050334">
    <property type="term" value="F:thiaminase activity"/>
    <property type="evidence" value="ECO:0007669"/>
    <property type="project" value="UniProtKB-EC"/>
</dbReference>
<sequence length="222" mass="24689">MAESYSSRLWESISDIYSAILAHPFITGLTDGTLPEQSFAFYVMQDALYLREYARALAAVASRAPTASAMRMFASHAAEAIAAELELHTTLLGELGISKEDAARAEPAPTNLAYTSYLLATVRGGSYAEGVGVVLPCYWIYSEVGKELLRLGSPDARYRRWIATYGAEEYGQVVAEVIAELDRVSLGLSAEENASVRRHFRTTSRYEWMFWQMGYAQESWPL</sequence>
<dbReference type="CDD" id="cd19365">
    <property type="entry name" value="TenA_C-like"/>
    <property type="match status" value="1"/>
</dbReference>
<comment type="function">
    <text evidence="2">Catalyzes an amino-pyrimidine hydrolysis reaction at the C5' of the pyrimidine moiety of thiamine compounds, a reaction that is part of a thiamine salvage pathway.</text>
</comment>
<dbReference type="NCBIfam" id="TIGR04306">
    <property type="entry name" value="salvage_TenA"/>
    <property type="match status" value="1"/>
</dbReference>
<dbReference type="InterPro" id="IPR027574">
    <property type="entry name" value="Thiaminase_II"/>
</dbReference>
<dbReference type="PANTHER" id="PTHR43198">
    <property type="entry name" value="BIFUNCTIONAL TH2 PROTEIN"/>
    <property type="match status" value="1"/>
</dbReference>
<accession>A0A6P2BPB1</accession>
<comment type="catalytic activity">
    <reaction evidence="2">
        <text>4-amino-5-aminomethyl-2-methylpyrimidine + H2O = 4-amino-5-hydroxymethyl-2-methylpyrimidine + NH4(+)</text>
        <dbReference type="Rhea" id="RHEA:31799"/>
        <dbReference type="ChEBI" id="CHEBI:15377"/>
        <dbReference type="ChEBI" id="CHEBI:16892"/>
        <dbReference type="ChEBI" id="CHEBI:28938"/>
        <dbReference type="ChEBI" id="CHEBI:63416"/>
        <dbReference type="EC" id="3.5.99.2"/>
    </reaction>
</comment>
<gene>
    <name evidence="4" type="primary">tenA</name>
    <name evidence="4" type="ORF">EAS64_36160</name>
</gene>
<evidence type="ECO:0000313" key="4">
    <source>
        <dbReference type="EMBL" id="TVZ00790.1"/>
    </source>
</evidence>
<evidence type="ECO:0000259" key="3">
    <source>
        <dbReference type="Pfam" id="PF03070"/>
    </source>
</evidence>
<keyword evidence="2" id="KW-0784">Thiamine biosynthesis</keyword>
<dbReference type="Gene3D" id="1.20.910.10">
    <property type="entry name" value="Heme oxygenase-like"/>
    <property type="match status" value="1"/>
</dbReference>
<dbReference type="InterPro" id="IPR004305">
    <property type="entry name" value="Thiaminase-2/PQQC"/>
</dbReference>
<dbReference type="SUPFAM" id="SSF48613">
    <property type="entry name" value="Heme oxygenase-like"/>
    <property type="match status" value="1"/>
</dbReference>
<protein>
    <recommendedName>
        <fullName evidence="2">Aminopyrimidine aminohydrolase</fullName>
        <ecNumber evidence="2">3.5.99.2</ecNumber>
    </recommendedName>
</protein>
<dbReference type="PANTHER" id="PTHR43198:SF2">
    <property type="entry name" value="SI:CH1073-67J19.1-RELATED"/>
    <property type="match status" value="1"/>
</dbReference>
<dbReference type="InterPro" id="IPR050967">
    <property type="entry name" value="Thiamine_Salvage_TenA"/>
</dbReference>
<comment type="catalytic activity">
    <reaction evidence="2">
        <text>thiamine + H2O = 5-(2-hydroxyethyl)-4-methylthiazole + 4-amino-5-hydroxymethyl-2-methylpyrimidine + H(+)</text>
        <dbReference type="Rhea" id="RHEA:17509"/>
        <dbReference type="ChEBI" id="CHEBI:15377"/>
        <dbReference type="ChEBI" id="CHEBI:15378"/>
        <dbReference type="ChEBI" id="CHEBI:16892"/>
        <dbReference type="ChEBI" id="CHEBI:17957"/>
        <dbReference type="ChEBI" id="CHEBI:18385"/>
        <dbReference type="EC" id="3.5.99.2"/>
    </reaction>
</comment>
<dbReference type="RefSeq" id="WP_145860534.1">
    <property type="nucleotide sequence ID" value="NZ_RPFW01000008.1"/>
</dbReference>
<dbReference type="EC" id="3.5.99.2" evidence="2"/>
<evidence type="ECO:0000313" key="5">
    <source>
        <dbReference type="Proteomes" id="UP000460272"/>
    </source>
</evidence>
<organism evidence="4 5">
    <name type="scientific">Trebonia kvetii</name>
    <dbReference type="NCBI Taxonomy" id="2480626"/>
    <lineage>
        <taxon>Bacteria</taxon>
        <taxon>Bacillati</taxon>
        <taxon>Actinomycetota</taxon>
        <taxon>Actinomycetes</taxon>
        <taxon>Streptosporangiales</taxon>
        <taxon>Treboniaceae</taxon>
        <taxon>Trebonia</taxon>
    </lineage>
</organism>
<dbReference type="InterPro" id="IPR016084">
    <property type="entry name" value="Haem_Oase-like_multi-hlx"/>
</dbReference>
<keyword evidence="5" id="KW-1185">Reference proteome</keyword>
<dbReference type="EMBL" id="RPFW01000008">
    <property type="protein sequence ID" value="TVZ00790.1"/>
    <property type="molecule type" value="Genomic_DNA"/>
</dbReference>
<comment type="pathway">
    <text evidence="1 2">Cofactor biosynthesis; thiamine diphosphate biosynthesis.</text>
</comment>
<dbReference type="GO" id="GO:0009229">
    <property type="term" value="P:thiamine diphosphate biosynthetic process"/>
    <property type="evidence" value="ECO:0007669"/>
    <property type="project" value="UniProtKB-UniPathway"/>
</dbReference>
<dbReference type="GO" id="GO:0005829">
    <property type="term" value="C:cytosol"/>
    <property type="evidence" value="ECO:0007669"/>
    <property type="project" value="TreeGrafter"/>
</dbReference>